<evidence type="ECO:0000313" key="6">
    <source>
        <dbReference type="RefSeq" id="XP_021828393.1"/>
    </source>
</evidence>
<dbReference type="InterPro" id="IPR007930">
    <property type="entry name" value="DUF724"/>
</dbReference>
<organism evidence="5 6">
    <name type="scientific">Prunus avium</name>
    <name type="common">Cherry</name>
    <name type="synonym">Cerasus avium</name>
    <dbReference type="NCBI Taxonomy" id="42229"/>
    <lineage>
        <taxon>Eukaryota</taxon>
        <taxon>Viridiplantae</taxon>
        <taxon>Streptophyta</taxon>
        <taxon>Embryophyta</taxon>
        <taxon>Tracheophyta</taxon>
        <taxon>Spermatophyta</taxon>
        <taxon>Magnoliopsida</taxon>
        <taxon>eudicotyledons</taxon>
        <taxon>Gunneridae</taxon>
        <taxon>Pentapetalae</taxon>
        <taxon>rosids</taxon>
        <taxon>fabids</taxon>
        <taxon>Rosales</taxon>
        <taxon>Rosaceae</taxon>
        <taxon>Amygdaloideae</taxon>
        <taxon>Amygdaleae</taxon>
        <taxon>Prunus</taxon>
    </lineage>
</organism>
<reference evidence="6" key="1">
    <citation type="submission" date="2025-08" db="UniProtKB">
        <authorList>
            <consortium name="RefSeq"/>
        </authorList>
    </citation>
    <scope>IDENTIFICATION</scope>
</reference>
<feature type="region of interest" description="Disordered" evidence="3">
    <location>
        <begin position="706"/>
        <end position="731"/>
    </location>
</feature>
<dbReference type="GeneID" id="110768843"/>
<dbReference type="KEGG" id="pavi:110768843"/>
<evidence type="ECO:0000256" key="2">
    <source>
        <dbReference type="ARBA" id="ARBA00022604"/>
    </source>
</evidence>
<feature type="domain" description="Agenet" evidence="4">
    <location>
        <begin position="163"/>
        <end position="227"/>
    </location>
</feature>
<feature type="region of interest" description="Disordered" evidence="3">
    <location>
        <begin position="369"/>
        <end position="511"/>
    </location>
</feature>
<dbReference type="PANTHER" id="PTHR31917">
    <property type="entry name" value="AGENET DOMAIN-CONTAINING PROTEIN-RELATED"/>
    <property type="match status" value="1"/>
</dbReference>
<evidence type="ECO:0000256" key="3">
    <source>
        <dbReference type="SAM" id="MobiDB-lite"/>
    </source>
</evidence>
<dbReference type="RefSeq" id="XP_021828393.1">
    <property type="nucleotide sequence ID" value="XM_021972701.1"/>
</dbReference>
<feature type="domain" description="Agenet" evidence="4">
    <location>
        <begin position="94"/>
        <end position="149"/>
    </location>
</feature>
<dbReference type="Pfam" id="PF05266">
    <property type="entry name" value="DUF724"/>
    <property type="match status" value="1"/>
</dbReference>
<evidence type="ECO:0000313" key="5">
    <source>
        <dbReference type="Proteomes" id="UP000515124"/>
    </source>
</evidence>
<keyword evidence="1" id="KW-0813">Transport</keyword>
<dbReference type="CDD" id="cd20406">
    <property type="entry name" value="Tudor_Agenet_AtDUF_rpt2_4"/>
    <property type="match status" value="2"/>
</dbReference>
<proteinExistence type="predicted"/>
<feature type="compositionally biased region" description="Acidic residues" evidence="3">
    <location>
        <begin position="482"/>
        <end position="494"/>
    </location>
</feature>
<dbReference type="AlphaFoldDB" id="A0A6P5TLC4"/>
<dbReference type="Pfam" id="PF05641">
    <property type="entry name" value="Agenet"/>
    <property type="match status" value="2"/>
</dbReference>
<dbReference type="InterPro" id="IPR014002">
    <property type="entry name" value="Agenet_dom_plant"/>
</dbReference>
<evidence type="ECO:0000259" key="4">
    <source>
        <dbReference type="SMART" id="SM00743"/>
    </source>
</evidence>
<dbReference type="Proteomes" id="UP000515124">
    <property type="component" value="Unplaced"/>
</dbReference>
<dbReference type="InterPro" id="IPR008395">
    <property type="entry name" value="Agenet-like_dom"/>
</dbReference>
<feature type="domain" description="Agenet" evidence="4">
    <location>
        <begin position="229"/>
        <end position="285"/>
    </location>
</feature>
<keyword evidence="5" id="KW-1185">Reference proteome</keyword>
<feature type="domain" description="Agenet" evidence="4">
    <location>
        <begin position="8"/>
        <end position="91"/>
    </location>
</feature>
<dbReference type="SMART" id="SM00743">
    <property type="entry name" value="Agenet"/>
    <property type="match status" value="4"/>
</dbReference>
<feature type="compositionally biased region" description="Polar residues" evidence="3">
    <location>
        <begin position="498"/>
        <end position="510"/>
    </location>
</feature>
<sequence>MVVKRSEAHLSKDSKVEVCSNEEGYRGAWFPAIILDPQPSDLSAKKKRKSLGNSSKALVQYETLVSDDDPNKPLTELVDVCSIRPVPPPDNPDQPFEPADVVDSFYLEAWWVGVVMRFEDDKYTVGFKNPPDLLELRRSELRPHWDFLDGVWIRARKERIEETIFSHGTAVEINPNENNLLYAWFPAIYLGELGVNSFLLQYKSTNNCDVKVVVNGHQIRPQPPKSGKRDFNLMEMVDAFYDMGWWVGEITQILTEEKYMVRLKFTKQVKECSPSELRPHVEWTERGWITKTNGTWVDCSKDAHFSVDYEVQSKRACESFRSSEVATALESSGATKDNNEVKTACSRISWKNQLEHLSPCIDKSPYGKTKKKLKINQKPNDDATILRPSKKLTWGHPEDSLSFTPSFSRRTPVKTLKKEAPVRKGAKTKQQQVGELDNQEIISYKQKGKPRNSQGDIPWPRVRHEGRGRPLKLPVKKGSEIENADEEDVEDEYGLDNIESSGIRSDSELTGGSHAGTSCLLPVEEVEWNENGVSNEIKGKGKLPEYLVEHPKDPATDHANDIFELPVITMWDLTGEKHNGTGVVAQVESTKTQVVNDNGFEDATVEAEAEDTAMDIEKIIEGLSNPAGFSSKQNEVRGRQVETGLTASEEVMKETKNVDSAMDYSTKEVQVAVTGISATASAHDQPLSLCIDEMHSVKAIECSSNPARTANQQNDVRGTQVEQQDSPHSPFVRSSPFWKSIESMEVFKRFPQRPHFHPLMKCKAVCREGSALGNMITFASLVEKTSKLQVGDPRDLFDSNLEALVDLEVLGFDVTAVRHRLKELIEMKVKLGQLENQSKEVDIQITECTLDRIRNSETISRIDKEIEDLKEKRATLMSIDVAKGSEISKLQSEVNAITEGIQSIHHDFEKLAAAAW</sequence>
<dbReference type="PANTHER" id="PTHR31917:SF153">
    <property type="entry name" value="DUF724 DOMAIN-CONTAINING PROTEIN 3-RELATED"/>
    <property type="match status" value="1"/>
</dbReference>
<protein>
    <submittedName>
        <fullName evidence="6">DUF724 domain-containing protein 3-like isoform X1</fullName>
    </submittedName>
</protein>
<gene>
    <name evidence="6" type="primary">LOC110768843</name>
</gene>
<feature type="compositionally biased region" description="Polar residues" evidence="3">
    <location>
        <begin position="706"/>
        <end position="727"/>
    </location>
</feature>
<dbReference type="CDD" id="cd20405">
    <property type="entry name" value="Tudor_Agenet_AtDUF_rpt1_3"/>
    <property type="match status" value="1"/>
</dbReference>
<accession>A0A6P5TLC4</accession>
<keyword evidence="2" id="KW-0341">Growth regulation</keyword>
<name>A0A6P5TLC4_PRUAV</name>
<evidence type="ECO:0000256" key="1">
    <source>
        <dbReference type="ARBA" id="ARBA00022448"/>
    </source>
</evidence>